<protein>
    <submittedName>
        <fullName evidence="4">TetR/AcrR family transcriptional regulator</fullName>
    </submittedName>
</protein>
<dbReference type="Gene3D" id="1.10.357.10">
    <property type="entry name" value="Tetracycline Repressor, domain 2"/>
    <property type="match status" value="1"/>
</dbReference>
<dbReference type="PANTHER" id="PTHR30055">
    <property type="entry name" value="HTH-TYPE TRANSCRIPTIONAL REGULATOR RUTR"/>
    <property type="match status" value="1"/>
</dbReference>
<dbReference type="OrthoDB" id="9802802at2"/>
<accession>A0A371BG34</accession>
<dbReference type="GO" id="GO:0003700">
    <property type="term" value="F:DNA-binding transcription factor activity"/>
    <property type="evidence" value="ECO:0007669"/>
    <property type="project" value="TreeGrafter"/>
</dbReference>
<evidence type="ECO:0000313" key="4">
    <source>
        <dbReference type="EMBL" id="RDV06321.1"/>
    </source>
</evidence>
<dbReference type="PRINTS" id="PR00455">
    <property type="entry name" value="HTHTETR"/>
</dbReference>
<organism evidence="4 5">
    <name type="scientific">Sphingorhabdus pulchriflava</name>
    <dbReference type="NCBI Taxonomy" id="2292257"/>
    <lineage>
        <taxon>Bacteria</taxon>
        <taxon>Pseudomonadati</taxon>
        <taxon>Pseudomonadota</taxon>
        <taxon>Alphaproteobacteria</taxon>
        <taxon>Sphingomonadales</taxon>
        <taxon>Sphingomonadaceae</taxon>
        <taxon>Sphingorhabdus</taxon>
    </lineage>
</organism>
<dbReference type="PROSITE" id="PS50977">
    <property type="entry name" value="HTH_TETR_2"/>
    <property type="match status" value="1"/>
</dbReference>
<dbReference type="SUPFAM" id="SSF46689">
    <property type="entry name" value="Homeodomain-like"/>
    <property type="match status" value="1"/>
</dbReference>
<evidence type="ECO:0000256" key="1">
    <source>
        <dbReference type="ARBA" id="ARBA00023125"/>
    </source>
</evidence>
<gene>
    <name evidence="4" type="ORF">DXH95_02480</name>
</gene>
<dbReference type="InterPro" id="IPR050109">
    <property type="entry name" value="HTH-type_TetR-like_transc_reg"/>
</dbReference>
<keyword evidence="5" id="KW-1185">Reference proteome</keyword>
<keyword evidence="1 2" id="KW-0238">DNA-binding</keyword>
<sequence>MDMKTQSVSNTRTQKTVARILGAARDCFSHLGIEKTTIVDIAEAAQFSRPVIYKYFTDKDDIVDRVCLEEMQALQLQLNARVPRDVPFVDQLAEAILQAVLLARGNIYIQRFMDDRQAWVRSQSEGGAVHIWVRDRWRSFLLRGQREGIVADDLDIEQCVTWIALVQSLLLLRYSNEYPDETDMRRFVRRFVVTPMLIPAG</sequence>
<evidence type="ECO:0000256" key="2">
    <source>
        <dbReference type="PROSITE-ProRule" id="PRU00335"/>
    </source>
</evidence>
<dbReference type="AlphaFoldDB" id="A0A371BG34"/>
<dbReference type="EMBL" id="QRGP01000001">
    <property type="protein sequence ID" value="RDV06321.1"/>
    <property type="molecule type" value="Genomic_DNA"/>
</dbReference>
<evidence type="ECO:0000313" key="5">
    <source>
        <dbReference type="Proteomes" id="UP000263833"/>
    </source>
</evidence>
<dbReference type="Pfam" id="PF00440">
    <property type="entry name" value="TetR_N"/>
    <property type="match status" value="1"/>
</dbReference>
<dbReference type="InterPro" id="IPR009057">
    <property type="entry name" value="Homeodomain-like_sf"/>
</dbReference>
<feature type="DNA-binding region" description="H-T-H motif" evidence="2">
    <location>
        <begin position="37"/>
        <end position="56"/>
    </location>
</feature>
<feature type="domain" description="HTH tetR-type" evidence="3">
    <location>
        <begin position="14"/>
        <end position="74"/>
    </location>
</feature>
<evidence type="ECO:0000259" key="3">
    <source>
        <dbReference type="PROSITE" id="PS50977"/>
    </source>
</evidence>
<dbReference type="GO" id="GO:0000976">
    <property type="term" value="F:transcription cis-regulatory region binding"/>
    <property type="evidence" value="ECO:0007669"/>
    <property type="project" value="TreeGrafter"/>
</dbReference>
<reference evidence="5" key="1">
    <citation type="submission" date="2018-08" db="EMBL/GenBank/DDBJ databases">
        <authorList>
            <person name="Kim S.-J."/>
            <person name="Jung G.-Y."/>
        </authorList>
    </citation>
    <scope>NUCLEOTIDE SEQUENCE [LARGE SCALE GENOMIC DNA]</scope>
    <source>
        <strain evidence="5">GY_G</strain>
    </source>
</reference>
<proteinExistence type="predicted"/>
<dbReference type="PANTHER" id="PTHR30055:SF153">
    <property type="entry name" value="HTH-TYPE TRANSCRIPTIONAL REPRESSOR RV3405C"/>
    <property type="match status" value="1"/>
</dbReference>
<dbReference type="RefSeq" id="WP_115547876.1">
    <property type="nucleotide sequence ID" value="NZ_QRGP01000001.1"/>
</dbReference>
<dbReference type="InterPro" id="IPR001647">
    <property type="entry name" value="HTH_TetR"/>
</dbReference>
<dbReference type="Proteomes" id="UP000263833">
    <property type="component" value="Unassembled WGS sequence"/>
</dbReference>
<name>A0A371BG34_9SPHN</name>
<comment type="caution">
    <text evidence="4">The sequence shown here is derived from an EMBL/GenBank/DDBJ whole genome shotgun (WGS) entry which is preliminary data.</text>
</comment>